<dbReference type="InterPro" id="IPR001279">
    <property type="entry name" value="Metallo-B-lactamas"/>
</dbReference>
<name>A0ABU9DF33_9BACL</name>
<dbReference type="PANTHER" id="PTHR46018:SF2">
    <property type="entry name" value="ZINC PHOSPHODIESTERASE ELAC PROTEIN 1"/>
    <property type="match status" value="1"/>
</dbReference>
<accession>A0ABU9DF33</accession>
<dbReference type="RefSeq" id="WP_341413698.1">
    <property type="nucleotide sequence ID" value="NZ_JBBPCC010000001.1"/>
</dbReference>
<comment type="function">
    <text evidence="4">Counteracts the endogenous Pycsar antiviral defense system. Phosphodiesterase that enables metal-dependent hydrolysis of host cyclic nucleotide Pycsar defense signals such as cCMP and cUMP.</text>
</comment>
<keyword evidence="8" id="KW-1185">Reference proteome</keyword>
<evidence type="ECO:0000256" key="5">
    <source>
        <dbReference type="ARBA" id="ARBA00048505"/>
    </source>
</evidence>
<dbReference type="Proteomes" id="UP001469365">
    <property type="component" value="Unassembled WGS sequence"/>
</dbReference>
<evidence type="ECO:0000256" key="1">
    <source>
        <dbReference type="ARBA" id="ARBA00022759"/>
    </source>
</evidence>
<dbReference type="SMART" id="SM00849">
    <property type="entry name" value="Lactamase_B"/>
    <property type="match status" value="1"/>
</dbReference>
<evidence type="ECO:0000259" key="6">
    <source>
        <dbReference type="SMART" id="SM00849"/>
    </source>
</evidence>
<organism evidence="7 8">
    <name type="scientific">Paenibacillus filicis</name>
    <dbReference type="NCBI Taxonomy" id="669464"/>
    <lineage>
        <taxon>Bacteria</taxon>
        <taxon>Bacillati</taxon>
        <taxon>Bacillota</taxon>
        <taxon>Bacilli</taxon>
        <taxon>Bacillales</taxon>
        <taxon>Paenibacillaceae</taxon>
        <taxon>Paenibacillus</taxon>
    </lineage>
</organism>
<proteinExistence type="predicted"/>
<dbReference type="Gene3D" id="3.60.15.10">
    <property type="entry name" value="Ribonuclease Z/Hydroxyacylglutathione hydrolase-like"/>
    <property type="match status" value="1"/>
</dbReference>
<keyword evidence="1" id="KW-0540">Nuclease</keyword>
<sequence>MRSPIEIMMLGVGNGFVKTTYQNNALLRTDGKLYLIDCGTTAWHSLHEIGLGFEDIEAIFITHLHYDHCGGLDEAALYGAYAAKRKMKLILPAPLRSVLWDNCLSGTLENVAEGKRSLQDYFEVQGVEEGVRFAFGADRGTSNGSSAADPSGLNAFWMQTPHVPSKFSCSLVIGERFFYSADMQANPELMGLLHDQGIETFYHDACFAGNPVHADVLQLCQYPAEIRERIYLMHYGEKPAAIEEKDLGGMKLLRQHEWRKWD</sequence>
<evidence type="ECO:0000256" key="3">
    <source>
        <dbReference type="ARBA" id="ARBA00034221"/>
    </source>
</evidence>
<dbReference type="Pfam" id="PF23023">
    <property type="entry name" value="Anti-Pycsar_Apyc1"/>
    <property type="match status" value="1"/>
</dbReference>
<dbReference type="PANTHER" id="PTHR46018">
    <property type="entry name" value="ZINC PHOSPHODIESTERASE ELAC PROTEIN 1"/>
    <property type="match status" value="1"/>
</dbReference>
<gene>
    <name evidence="7" type="ORF">WMW72_01850</name>
</gene>
<evidence type="ECO:0000313" key="8">
    <source>
        <dbReference type="Proteomes" id="UP001469365"/>
    </source>
</evidence>
<comment type="caution">
    <text evidence="7">The sequence shown here is derived from an EMBL/GenBank/DDBJ whole genome shotgun (WGS) entry which is preliminary data.</text>
</comment>
<dbReference type="EMBL" id="JBBPCC010000001">
    <property type="protein sequence ID" value="MEK8126645.1"/>
    <property type="molecule type" value="Genomic_DNA"/>
</dbReference>
<keyword evidence="1" id="KW-0255">Endonuclease</keyword>
<comment type="catalytic activity">
    <reaction evidence="5">
        <text>3',5'-cyclic UMP + H2O = UMP + H(+)</text>
        <dbReference type="Rhea" id="RHEA:70575"/>
        <dbReference type="ChEBI" id="CHEBI:15377"/>
        <dbReference type="ChEBI" id="CHEBI:15378"/>
        <dbReference type="ChEBI" id="CHEBI:57865"/>
        <dbReference type="ChEBI" id="CHEBI:184387"/>
    </reaction>
    <physiologicalReaction direction="left-to-right" evidence="5">
        <dbReference type="Rhea" id="RHEA:70576"/>
    </physiologicalReaction>
</comment>
<dbReference type="SUPFAM" id="SSF56281">
    <property type="entry name" value="Metallo-hydrolase/oxidoreductase"/>
    <property type="match status" value="1"/>
</dbReference>
<evidence type="ECO:0000256" key="4">
    <source>
        <dbReference type="ARBA" id="ARBA00034301"/>
    </source>
</evidence>
<keyword evidence="2" id="KW-0862">Zinc</keyword>
<dbReference type="InterPro" id="IPR036866">
    <property type="entry name" value="RibonucZ/Hydroxyglut_hydro"/>
</dbReference>
<reference evidence="7 8" key="1">
    <citation type="submission" date="2024-04" db="EMBL/GenBank/DDBJ databases">
        <title>draft genome sequnece of Paenibacillus filicis.</title>
        <authorList>
            <person name="Kim D.-U."/>
        </authorList>
    </citation>
    <scope>NUCLEOTIDE SEQUENCE [LARGE SCALE GENOMIC DNA]</scope>
    <source>
        <strain evidence="7 8">KACC14197</strain>
    </source>
</reference>
<evidence type="ECO:0000256" key="2">
    <source>
        <dbReference type="ARBA" id="ARBA00022833"/>
    </source>
</evidence>
<comment type="catalytic activity">
    <reaction evidence="3">
        <text>3',5'-cyclic CMP + H2O = CMP + H(+)</text>
        <dbReference type="Rhea" id="RHEA:72675"/>
        <dbReference type="ChEBI" id="CHEBI:15377"/>
        <dbReference type="ChEBI" id="CHEBI:15378"/>
        <dbReference type="ChEBI" id="CHEBI:58003"/>
        <dbReference type="ChEBI" id="CHEBI:60377"/>
    </reaction>
    <physiologicalReaction direction="left-to-right" evidence="3">
        <dbReference type="Rhea" id="RHEA:72676"/>
    </physiologicalReaction>
</comment>
<protein>
    <submittedName>
        <fullName evidence="7">MBL fold metallo-hydrolase</fullName>
    </submittedName>
</protein>
<evidence type="ECO:0000313" key="7">
    <source>
        <dbReference type="EMBL" id="MEK8126645.1"/>
    </source>
</evidence>
<feature type="domain" description="Metallo-beta-lactamase" evidence="6">
    <location>
        <begin position="21"/>
        <end position="234"/>
    </location>
</feature>
<keyword evidence="1" id="KW-0378">Hydrolase</keyword>